<comment type="caution">
    <text evidence="3">The sequence shown here is derived from an EMBL/GenBank/DDBJ whole genome shotgun (WGS) entry which is preliminary data.</text>
</comment>
<accession>A0ABP0MQN3</accession>
<feature type="compositionally biased region" description="Basic residues" evidence="1">
    <location>
        <begin position="674"/>
        <end position="684"/>
    </location>
</feature>
<dbReference type="EMBL" id="CAXAMM010023158">
    <property type="protein sequence ID" value="CAK9053152.1"/>
    <property type="molecule type" value="Genomic_DNA"/>
</dbReference>
<keyword evidence="4" id="KW-1185">Reference proteome</keyword>
<evidence type="ECO:0000313" key="3">
    <source>
        <dbReference type="EMBL" id="CAK9053152.1"/>
    </source>
</evidence>
<evidence type="ECO:0000256" key="1">
    <source>
        <dbReference type="SAM" id="MobiDB-lite"/>
    </source>
</evidence>
<feature type="domain" description="Cyclic nucleotide-binding" evidence="2">
    <location>
        <begin position="404"/>
        <end position="485"/>
    </location>
</feature>
<proteinExistence type="predicted"/>
<dbReference type="Proteomes" id="UP001642464">
    <property type="component" value="Unassembled WGS sequence"/>
</dbReference>
<dbReference type="SUPFAM" id="SSF51206">
    <property type="entry name" value="cAMP-binding domain-like"/>
    <property type="match status" value="3"/>
</dbReference>
<feature type="domain" description="Cyclic nucleotide-binding" evidence="2">
    <location>
        <begin position="525"/>
        <end position="626"/>
    </location>
</feature>
<dbReference type="InterPro" id="IPR000595">
    <property type="entry name" value="cNMP-bd_dom"/>
</dbReference>
<dbReference type="PANTHER" id="PTHR10217">
    <property type="entry name" value="VOLTAGE AND LIGAND GATED POTASSIUM CHANNEL"/>
    <property type="match status" value="1"/>
</dbReference>
<gene>
    <name evidence="3" type="ORF">SCF082_LOCUS29002</name>
</gene>
<dbReference type="PROSITE" id="PS50042">
    <property type="entry name" value="CNMP_BINDING_3"/>
    <property type="match status" value="2"/>
</dbReference>
<name>A0ABP0MQN3_9DINO</name>
<dbReference type="PANTHER" id="PTHR10217:SF435">
    <property type="entry name" value="POTASSIUM VOLTAGE-GATED CHANNEL PROTEIN EAG"/>
    <property type="match status" value="1"/>
</dbReference>
<dbReference type="Gene3D" id="2.60.120.10">
    <property type="entry name" value="Jelly Rolls"/>
    <property type="match status" value="3"/>
</dbReference>
<feature type="region of interest" description="Disordered" evidence="1">
    <location>
        <begin position="674"/>
        <end position="699"/>
    </location>
</feature>
<dbReference type="Pfam" id="PF00027">
    <property type="entry name" value="cNMP_binding"/>
    <property type="match status" value="1"/>
</dbReference>
<sequence length="810" mass="91360">MSSREKTKLYELPETLAHLEPSNEVEAKAGPQCLAFNEAVLIGYEMNDQEKYRNVKALTDCLVCHISAESFLDALHNHHREMKRFKLLAAARYKEWERCGIHKLTTLEVFSNCSREFLADLAQETVPRLCFSGTDLMEEAQDGLVLLMSGIAVSDQKRRFRAPDVVSSFPWLGEETPGVAAKVKAKGVCQVLTLERSKLLRLLGTYPHQTALIVAEANKINARKAPNATKGARNARVAKKGEEPGRLFWYFPFCENLGALFLSELINSMEHFKLIPGQHLFRLHNSSADFMVVMMKGKVKAGEKVLDAPRVVCGFDRSGYVETIAEELCDVYCMNFERCHHLVGLCPDEIRTFLTRVQRFQERLEFRQGKEWFSDSEVLLRHDPFAACPEHFLKGCSTFMQVRYVLPGEVIVQEGDVVDHAVILAMGTARIHRQTRAGLRGCPDRTGEVEDSYLVGSISGAFRFAGMQQRLATIHAITLCKVVELKINGILGLLDKYPDACQKFREIAEKRFKELAPEPLEEHPFFKGFSKSFLNTLRTKCNSQVFFTGETIIKQGDTAESMIIISPSSVVTLFVDARKLKDLHGGCTLGVQSILSAKPAKRFATIVAMNACVVQKLTRKDWLDTLKSHAEHRFWIGDFVKEQLQVANEQAQETIRKYRWQKIKEREGAAMKLHRERTLSRYRPKPPSPSSVQPEGGPAVNLVEEEEDEVERWPCFNGQEAVVPHTRLPTLVPCIEAREDEEPVAPVRSALRRMSDVAKSLRFTRGSGQRRSVLGELPQLDNMPTISHNSWLDAQDAFGLIQLPDESSGA</sequence>
<dbReference type="InterPro" id="IPR018490">
    <property type="entry name" value="cNMP-bd_dom_sf"/>
</dbReference>
<dbReference type="InterPro" id="IPR050818">
    <property type="entry name" value="KCNH_animal-type"/>
</dbReference>
<evidence type="ECO:0000313" key="4">
    <source>
        <dbReference type="Proteomes" id="UP001642464"/>
    </source>
</evidence>
<protein>
    <submittedName>
        <fullName evidence="3">Potassium/sodium hyperpolarization-activated cyclic nucleotide-gated channel 4</fullName>
    </submittedName>
</protein>
<dbReference type="InterPro" id="IPR014710">
    <property type="entry name" value="RmlC-like_jellyroll"/>
</dbReference>
<dbReference type="CDD" id="cd00038">
    <property type="entry name" value="CAP_ED"/>
    <property type="match status" value="2"/>
</dbReference>
<organism evidence="3 4">
    <name type="scientific">Durusdinium trenchii</name>
    <dbReference type="NCBI Taxonomy" id="1381693"/>
    <lineage>
        <taxon>Eukaryota</taxon>
        <taxon>Sar</taxon>
        <taxon>Alveolata</taxon>
        <taxon>Dinophyceae</taxon>
        <taxon>Suessiales</taxon>
        <taxon>Symbiodiniaceae</taxon>
        <taxon>Durusdinium</taxon>
    </lineage>
</organism>
<reference evidence="3 4" key="1">
    <citation type="submission" date="2024-02" db="EMBL/GenBank/DDBJ databases">
        <authorList>
            <person name="Chen Y."/>
            <person name="Shah S."/>
            <person name="Dougan E. K."/>
            <person name="Thang M."/>
            <person name="Chan C."/>
        </authorList>
    </citation>
    <scope>NUCLEOTIDE SEQUENCE [LARGE SCALE GENOMIC DNA]</scope>
</reference>
<evidence type="ECO:0000259" key="2">
    <source>
        <dbReference type="PROSITE" id="PS50042"/>
    </source>
</evidence>
<dbReference type="SMART" id="SM00100">
    <property type="entry name" value="cNMP"/>
    <property type="match status" value="2"/>
</dbReference>